<dbReference type="SUPFAM" id="SSF88648">
    <property type="entry name" value="Group I dsDNA viruses"/>
    <property type="match status" value="1"/>
</dbReference>
<evidence type="ECO:0000256" key="6">
    <source>
        <dbReference type="ARBA" id="ARBA00022921"/>
    </source>
</evidence>
<evidence type="ECO:0000256" key="8">
    <source>
        <dbReference type="RuleBase" id="RU361248"/>
    </source>
</evidence>
<name>A0AAE5YME4_9PAPI</name>
<evidence type="ECO:0000256" key="3">
    <source>
        <dbReference type="ARBA" id="ARBA00022581"/>
    </source>
</evidence>
<organism evidence="10 11">
    <name type="scientific">Gull papillomavirus 1</name>
    <dbReference type="NCBI Taxonomy" id="2562547"/>
    <lineage>
        <taxon>Viruses</taxon>
        <taxon>Monodnaviria</taxon>
        <taxon>Shotokuvirae</taxon>
        <taxon>Cossaviricota</taxon>
        <taxon>Papovaviricetes</taxon>
        <taxon>Zurhausenvirales</taxon>
        <taxon>Papillomaviridae</taxon>
    </lineage>
</organism>
<evidence type="ECO:0000256" key="7">
    <source>
        <dbReference type="ARBA" id="ARBA00023296"/>
    </source>
</evidence>
<keyword evidence="6 8" id="KW-0426">Late protein</keyword>
<sequence length="513" mass="57209">MSGALPPVLYIPSSQPQPTYFTTDDYVEQTPYVYHCGTDRLLTVGHPYFEVPLREDANTPAVPKVSPNQYRCFRLTLPDPNGQFALPSNTVSDPDRYRLVWQLVGLEVTRGQPLGIGLSGAPAFNRLRDVENPGGRQADTPDRINTAFDPKQSQMLVVGCAPAYGEHWSIAEPCGSPPPTTECPPIELVSTVIEDGDMSDIGFGNMNFKLLASNRSDVPLELVSQVSKYPDWVRMRTDPTGDSCFYMVRREQAYCRRMWMLGGEAGETVPEVYRPNKADYNTINCAYLAVPSGSVSTTDTQLFNRPYWLSQAQGHNNGVCWAENLFVTVLDNTRGGTLHISHVLSSKQANESSQNYDVKNYTEYQRHVEEFEICALLRLCKVALRPEVLAHIYRTHPHVLTKWGISEQPVPGVQAEDSYRYLSSQATRCPLPAPPPAPSADPYSSYRFWTIDCSDRLSLDLPVHPLGRKYLSLLPYGGSRSSTPSRKRTAAQSAGSSASPATPRRTKRRRVVR</sequence>
<dbReference type="InterPro" id="IPR011222">
    <property type="entry name" value="dsDNA_vir_gr_I_capsid"/>
</dbReference>
<evidence type="ECO:0000256" key="2">
    <source>
        <dbReference type="ARBA" id="ARBA00022561"/>
    </source>
</evidence>
<evidence type="ECO:0000256" key="4">
    <source>
        <dbReference type="ARBA" id="ARBA00022804"/>
    </source>
</evidence>
<keyword evidence="8" id="KW-1145">T=7 icosahedral capsid protein</keyword>
<dbReference type="Proteomes" id="UP001229591">
    <property type="component" value="Segment"/>
</dbReference>
<gene>
    <name evidence="8 10" type="primary">L1</name>
</gene>
<keyword evidence="2 8" id="KW-0167">Capsid protein</keyword>
<keyword evidence="4 8" id="KW-1161">Viral attachment to host cell</keyword>
<reference evidence="10" key="1">
    <citation type="journal article" date="2019" name="Front. Microbiol.">
        <title>New Insight Into Avian Papillomavirus Ecology and Evolution From Characterization of Novel Wild Bird Papillomaviruses.</title>
        <authorList>
            <person name="Canuti M."/>
            <person name="Munro H.J."/>
            <person name="Robertson G.J."/>
            <person name="Kroyer A."/>
            <person name="Roul S."/>
            <person name="Ojkic D."/>
            <person name="Whitney H."/>
            <person name="Lang A.S."/>
        </authorList>
    </citation>
    <scope>NUCLEOTIDE SEQUENCE</scope>
    <source>
        <strain evidence="10">NL15_B30</strain>
    </source>
</reference>
<protein>
    <recommendedName>
        <fullName evidence="8">Major capsid protein L1</fullName>
    </recommendedName>
</protein>
<evidence type="ECO:0000313" key="10">
    <source>
        <dbReference type="EMBL" id="QBR99479.1"/>
    </source>
</evidence>
<comment type="subunit">
    <text evidence="8">Self-assembles into homopentamers. The capsid has an icosahedral symmetry and consists of 72 capsomers, with each capsomer being a pentamer of L1. Interacts with the minor capsid protein L2; this interaction is necessary for viral genome encapsidation.</text>
</comment>
<feature type="region of interest" description="Disordered" evidence="9">
    <location>
        <begin position="477"/>
        <end position="513"/>
    </location>
</feature>
<dbReference type="Gene3D" id="2.60.175.20">
    <property type="entry name" value="Major capsid L1 (late) superfamily, Papillomavirus"/>
    <property type="match status" value="1"/>
</dbReference>
<dbReference type="InterPro" id="IPR002210">
    <property type="entry name" value="Capsid_L1_Papillomavir"/>
</dbReference>
<comment type="subcellular location">
    <subcellularLocation>
        <location evidence="1 8">Virion</location>
    </subcellularLocation>
</comment>
<dbReference type="PRINTS" id="PR00865">
    <property type="entry name" value="HPVCAPSIDL1"/>
</dbReference>
<evidence type="ECO:0000256" key="9">
    <source>
        <dbReference type="SAM" id="MobiDB-lite"/>
    </source>
</evidence>
<dbReference type="GO" id="GO:0005198">
    <property type="term" value="F:structural molecule activity"/>
    <property type="evidence" value="ECO:0007669"/>
    <property type="project" value="InterPro"/>
</dbReference>
<dbReference type="GO" id="GO:0039620">
    <property type="term" value="C:T=7 icosahedral viral capsid"/>
    <property type="evidence" value="ECO:0007669"/>
    <property type="project" value="UniProtKB-KW"/>
</dbReference>
<dbReference type="Pfam" id="PF00500">
    <property type="entry name" value="Late_protein_L1"/>
    <property type="match status" value="1"/>
</dbReference>
<dbReference type="GO" id="GO:0046718">
    <property type="term" value="P:symbiont entry into host cell"/>
    <property type="evidence" value="ECO:0007669"/>
    <property type="project" value="UniProtKB-UniRule"/>
</dbReference>
<proteinExistence type="inferred from homology"/>
<evidence type="ECO:0000313" key="11">
    <source>
        <dbReference type="Proteomes" id="UP001229591"/>
    </source>
</evidence>
<feature type="compositionally biased region" description="Basic residues" evidence="9">
    <location>
        <begin position="504"/>
        <end position="513"/>
    </location>
</feature>
<keyword evidence="3 8" id="KW-0945">Host-virus interaction</keyword>
<comment type="function">
    <text evidence="8">Forms an icosahedral capsid with a T=7 symmetry and a 50 nm diameter. The capsid is composed of 72 pentamers linked to each other by disulfide bonds and associated with L2 proteins. Binds to heparan sulfate proteoglycans on cell surface of basal layer keratinocytes to provide initial virion attachment. This binding mediates a conformational change in the virus capsid that facilitates efficient infection. The virion enters the host cell via endocytosis. During virus trafficking, L1 protein dissociates from the viral DNA and the genomic DNA is released to the host nucleus. The virion assembly takes place within the cell nucleus. Encapsulates the genomic DNA together with protein L2.</text>
</comment>
<keyword evidence="7 8" id="KW-1160">Virus entry into host cell</keyword>
<keyword evidence="5 8" id="KW-0946">Virion</keyword>
<evidence type="ECO:0000256" key="5">
    <source>
        <dbReference type="ARBA" id="ARBA00022844"/>
    </source>
</evidence>
<evidence type="ECO:0000256" key="1">
    <source>
        <dbReference type="ARBA" id="ARBA00004328"/>
    </source>
</evidence>
<feature type="compositionally biased region" description="Low complexity" evidence="9">
    <location>
        <begin position="490"/>
        <end position="501"/>
    </location>
</feature>
<dbReference type="InterPro" id="IPR036973">
    <property type="entry name" value="Capsid_L1_sf_Papillomavir"/>
</dbReference>
<accession>A0AAE5YME4</accession>
<comment type="similarity">
    <text evidence="8">Belongs to the papillomaviridae L1 protein family.</text>
</comment>
<dbReference type="GO" id="GO:0019062">
    <property type="term" value="P:virion attachment to host cell"/>
    <property type="evidence" value="ECO:0007669"/>
    <property type="project" value="UniProtKB-UniRule"/>
</dbReference>
<dbReference type="EMBL" id="MK620304">
    <property type="protein sequence ID" value="QBR99479.1"/>
    <property type="molecule type" value="Genomic_DNA"/>
</dbReference>